<organism evidence="6 7">
    <name type="scientific">Psylliodes chrysocephalus</name>
    <dbReference type="NCBI Taxonomy" id="3402493"/>
    <lineage>
        <taxon>Eukaryota</taxon>
        <taxon>Metazoa</taxon>
        <taxon>Ecdysozoa</taxon>
        <taxon>Arthropoda</taxon>
        <taxon>Hexapoda</taxon>
        <taxon>Insecta</taxon>
        <taxon>Pterygota</taxon>
        <taxon>Neoptera</taxon>
        <taxon>Endopterygota</taxon>
        <taxon>Coleoptera</taxon>
        <taxon>Polyphaga</taxon>
        <taxon>Cucujiformia</taxon>
        <taxon>Chrysomeloidea</taxon>
        <taxon>Chrysomelidae</taxon>
        <taxon>Galerucinae</taxon>
        <taxon>Alticini</taxon>
        <taxon>Psylliodes</taxon>
    </lineage>
</organism>
<keyword evidence="5" id="KW-0732">Signal</keyword>
<protein>
    <recommendedName>
        <fullName evidence="8">Glucuronosyltransferase</fullName>
    </recommendedName>
</protein>
<dbReference type="PANTHER" id="PTHR48043">
    <property type="entry name" value="EG:EG0003.4 PROTEIN-RELATED"/>
    <property type="match status" value="1"/>
</dbReference>
<keyword evidence="3" id="KW-0808">Transferase</keyword>
<feature type="transmembrane region" description="Helical" evidence="4">
    <location>
        <begin position="482"/>
        <end position="515"/>
    </location>
</feature>
<evidence type="ECO:0000256" key="2">
    <source>
        <dbReference type="ARBA" id="ARBA00022676"/>
    </source>
</evidence>
<dbReference type="Proteomes" id="UP001153636">
    <property type="component" value="Chromosome 7"/>
</dbReference>
<dbReference type="GO" id="GO:0008194">
    <property type="term" value="F:UDP-glycosyltransferase activity"/>
    <property type="evidence" value="ECO:0007669"/>
    <property type="project" value="InterPro"/>
</dbReference>
<keyword evidence="2" id="KW-0328">Glycosyltransferase</keyword>
<dbReference type="CDD" id="cd03784">
    <property type="entry name" value="GT1_Gtf-like"/>
    <property type="match status" value="1"/>
</dbReference>
<keyword evidence="7" id="KW-1185">Reference proteome</keyword>
<keyword evidence="4" id="KW-0472">Membrane</keyword>
<name>A0A9P0GEU5_9CUCU</name>
<sequence>MSPIILVTLVLFQVYQLEAARILGVIPSPSRSHHIPFQPLWRELALRGHEVTVITTEPLNNSSLDNLKELDISYFYEIYKKHKVIEAMISENNSNYDTAAALKKAFLECHEYLFSLPGIQDLIHNEDVKFDLLIAEAQIPTMFAFAWRFKCPSIAISSLEPALQFHDSLGNLVHPLINPDPNLNIEDDLNMSFMDRAESFFYILLYKHSVYNKAYPFYDVLIKKYFGEELPTLKSIQDDISIMLVGSNPLFYNMRPSNLNTISVGGGMHVQAYKKLPADLQTFLDEGEKGVIYFSLGSNINLNLLTDNFKKAIVEAFAEVPYKVLLKMDGQLNNVSKNVLVRKWMPQQDIFRHKNIKLFITQGGLQSLQEAVLNEIPLIGIPFFGDQFSNVNKMVKKGYGLKIDRTTITKNALVTAIKEVIQDPKYTETAQMMGKIFRDEEIPSLQRAVYWTEYVIRHKGAKHLRSPTVDMPAWKYYMLDVVGFLAFISLLIIVIIYLLIKVFIRLVIYIFARLFGKRKPKIKKN</sequence>
<comment type="similarity">
    <text evidence="1">Belongs to the UDP-glycosyltransferase family.</text>
</comment>
<evidence type="ECO:0000256" key="4">
    <source>
        <dbReference type="SAM" id="Phobius"/>
    </source>
</evidence>
<evidence type="ECO:0000256" key="5">
    <source>
        <dbReference type="SAM" id="SignalP"/>
    </source>
</evidence>
<dbReference type="FunFam" id="3.40.50.2000:FF:000050">
    <property type="entry name" value="UDP-glucuronosyltransferase"/>
    <property type="match status" value="1"/>
</dbReference>
<evidence type="ECO:0000256" key="3">
    <source>
        <dbReference type="ARBA" id="ARBA00022679"/>
    </source>
</evidence>
<keyword evidence="4" id="KW-1133">Transmembrane helix</keyword>
<dbReference type="InterPro" id="IPR050271">
    <property type="entry name" value="UDP-glycosyltransferase"/>
</dbReference>
<dbReference type="InterPro" id="IPR002213">
    <property type="entry name" value="UDP_glucos_trans"/>
</dbReference>
<evidence type="ECO:0000313" key="6">
    <source>
        <dbReference type="EMBL" id="CAH1113225.1"/>
    </source>
</evidence>
<dbReference type="PANTHER" id="PTHR48043:SF159">
    <property type="entry name" value="EG:EG0003.4 PROTEIN-RELATED"/>
    <property type="match status" value="1"/>
</dbReference>
<gene>
    <name evidence="6" type="ORF">PSYICH_LOCUS13509</name>
</gene>
<dbReference type="AlphaFoldDB" id="A0A9P0GEU5"/>
<dbReference type="EMBL" id="OV651819">
    <property type="protein sequence ID" value="CAH1113225.1"/>
    <property type="molecule type" value="Genomic_DNA"/>
</dbReference>
<reference evidence="6" key="1">
    <citation type="submission" date="2022-01" db="EMBL/GenBank/DDBJ databases">
        <authorList>
            <person name="King R."/>
        </authorList>
    </citation>
    <scope>NUCLEOTIDE SEQUENCE</scope>
</reference>
<accession>A0A9P0GEU5</accession>
<proteinExistence type="inferred from homology"/>
<dbReference type="OrthoDB" id="5835829at2759"/>
<evidence type="ECO:0008006" key="8">
    <source>
        <dbReference type="Google" id="ProtNLM"/>
    </source>
</evidence>
<dbReference type="Pfam" id="PF00201">
    <property type="entry name" value="UDPGT"/>
    <property type="match status" value="1"/>
</dbReference>
<feature type="signal peptide" evidence="5">
    <location>
        <begin position="1"/>
        <end position="19"/>
    </location>
</feature>
<feature type="chain" id="PRO_5040500716" description="Glucuronosyltransferase" evidence="5">
    <location>
        <begin position="20"/>
        <end position="525"/>
    </location>
</feature>
<dbReference type="SUPFAM" id="SSF53756">
    <property type="entry name" value="UDP-Glycosyltransferase/glycogen phosphorylase"/>
    <property type="match status" value="1"/>
</dbReference>
<dbReference type="Gene3D" id="3.40.50.2000">
    <property type="entry name" value="Glycogen Phosphorylase B"/>
    <property type="match status" value="2"/>
</dbReference>
<evidence type="ECO:0000313" key="7">
    <source>
        <dbReference type="Proteomes" id="UP001153636"/>
    </source>
</evidence>
<keyword evidence="4" id="KW-0812">Transmembrane</keyword>
<evidence type="ECO:0000256" key="1">
    <source>
        <dbReference type="ARBA" id="ARBA00009995"/>
    </source>
</evidence>